<evidence type="ECO:0000313" key="2">
    <source>
        <dbReference type="Proteomes" id="UP001153332"/>
    </source>
</evidence>
<dbReference type="Proteomes" id="UP001153332">
    <property type="component" value="Unassembled WGS sequence"/>
</dbReference>
<protein>
    <submittedName>
        <fullName evidence="1">Uncharacterized protein</fullName>
    </submittedName>
</protein>
<evidence type="ECO:0000313" key="1">
    <source>
        <dbReference type="EMBL" id="KAJ8120649.1"/>
    </source>
</evidence>
<dbReference type="EMBL" id="JAPUUL010004033">
    <property type="protein sequence ID" value="KAJ8120649.1"/>
    <property type="molecule type" value="Genomic_DNA"/>
</dbReference>
<comment type="caution">
    <text evidence="1">The sequence shown here is derived from an EMBL/GenBank/DDBJ whole genome shotgun (WGS) entry which is preliminary data.</text>
</comment>
<reference evidence="1" key="1">
    <citation type="submission" date="2022-12" db="EMBL/GenBank/DDBJ databases">
        <title>Genome Sequence of Lasiodiplodia mahajangana.</title>
        <authorList>
            <person name="Buettner E."/>
        </authorList>
    </citation>
    <scope>NUCLEOTIDE SEQUENCE</scope>
    <source>
        <strain evidence="1">VT137</strain>
    </source>
</reference>
<accession>A0ACC2IZP0</accession>
<proteinExistence type="predicted"/>
<keyword evidence="2" id="KW-1185">Reference proteome</keyword>
<gene>
    <name evidence="1" type="ORF">O1611_g10314</name>
</gene>
<name>A0ACC2IZP0_9PEZI</name>
<organism evidence="1 2">
    <name type="scientific">Lasiodiplodia mahajangana</name>
    <dbReference type="NCBI Taxonomy" id="1108764"/>
    <lineage>
        <taxon>Eukaryota</taxon>
        <taxon>Fungi</taxon>
        <taxon>Dikarya</taxon>
        <taxon>Ascomycota</taxon>
        <taxon>Pezizomycotina</taxon>
        <taxon>Dothideomycetes</taxon>
        <taxon>Dothideomycetes incertae sedis</taxon>
        <taxon>Botryosphaeriales</taxon>
        <taxon>Botryosphaeriaceae</taxon>
        <taxon>Lasiodiplodia</taxon>
    </lineage>
</organism>
<sequence length="166" mass="18333">MSTSPTNWSVYTPLTGDEIRLLTLQYVPEADNDEAPPISCELETIALNVIVQQGLQGEPEPAGDNQWPGFYETQPDFAALFKPKRRHKLIGAPERSWKKYVEALDEEIAQHSPVEASATGASHSLSHKYIALSYATPRAAEVPMGSTRCSPMDRCIMYQPGGSRRA</sequence>